<gene>
    <name evidence="6" type="ordered locus">LOC_Os12g34950</name>
</gene>
<protein>
    <submittedName>
        <fullName evidence="6">Retrotransposon protein, putative, unclassified</fullName>
    </submittedName>
</protein>
<dbReference type="Pfam" id="PF22936">
    <property type="entry name" value="Pol_BBD"/>
    <property type="match status" value="1"/>
</dbReference>
<feature type="coiled-coil region" evidence="3">
    <location>
        <begin position="40"/>
        <end position="79"/>
    </location>
</feature>
<sequence length="1567" mass="173361">MFDVRSRRSVASSTRRQQDAELAAAEERRRATAQTVAAAARAARLAAAELAAARAEAEAEAAEDAARVAEVEVETLRSSINGSIAGNITTDRELEELARGRTRERAERWAVAHLHGGGGGPRDRAPSDGNPDGRGRAGGSPEPARGPPRQRNSPFPDRRHGHHGVQTVVQVRHMWEAVRYGDVDYDEDRRALDALITAVPPEMQFSLSQKRTAKEAWDAIAVAHIGSDRACKSTLQALRKEWENLAFKPGEDVDDFALRLNTLLQKMVQYGDDTYDEERAVEKLFRCVPEKYRQIARSIESLLDLSTMSIEEALGRLKVVDGDEPQPLSGPITIGGKLHLTREQWEASQGDGKKGESSPSRGAASRARRAEASSCGGREDTPRVALAEAPRAAPLATTSRHETTPAATVASLAIGPKTVDSHDAARPTSHRWRRKSRLYSWHTPASSYLQRHRPQQLSSTSRSRNVRGSVKFGDASGVEIKGVGSVTFTAKSGEHMLLTGVYYIPALRNSIISVGQLDENGSCVLVEHGLMRIWDRRHRLLAKVTRGTNRLYILSAQVAQPVCLTARRDDEAWQWHERFGHLHFEALKRLSAKEMVRGLPCLDHVEQLYDVCVLTNKGEAADAIRRAQATAEAECGRKLRVLRTDNGGEFTAAEFTSYCVDEGIWRHYTAPYSPQQNGVVERRNQTVVGMARALLKQRGMPAIFWGEAVVTAIYILNRSPTKALDGRTLYEAWYGRKPGVSHLRVFGCIPFVKELGHIGKLDDRSTLGVFIGYAEGSKAYHILDPETQRVRTARDVVFDEGRGWVWDKAVDDGSTPTYDDFTVEYVHFEGAGGVGSSSSPSVSTPVPEPPPTPTPTHPRATTSTATSSSPTPPQPATRRAPAPTATPLSTSTPTPARVERSPVEFATPLSHDGERIDAYHDGEQLRYRTMEDLLGDQPVPGLVPRDLEAQLHLACGDGEPRSFAEAEKHAAWRAAMQSEMDAVQENRTWELADLPRGHRTITLKKVGASITWLSTLKGMGFEQSPHEAAIYRRGNGGNALLVGVYVDDLVITGTKDTEVAAFKEEMKATFQMSDLGPLSFYLGIEVHPDVSGNTLRQTAYTKRVVELAGLTDCNPALTPVEERLKLSRDSTTEEVDATQYQRLVGSLRYLTHTRPDLAFSVGYVSWSMQRPTAEHQQAVKRIIRYVAGTLDHGLYYPRCPGKAHFVGYSDSDHAGDIDTSKSTSGILFFLGECLVSWQSVKQQVVALYSCEAEYMAASAASTQALWLTRLLSDLLGKDTGAVELRVDSKSALALAKNPVFHERSKHIRVRYHFIRSYLEEGSIKASYINTKDQLADLLTKPLGRIKTASTPLAYFSVARTAAILIDQRNAYLSAIRDGAGQWFNFSDAETPPDILDAQPILYLKADYGHLLQDWDEVTVGPPSVLDSYYRLLNFNNGLPRDHPLIHVQRKAIARLAVMFCEAARLRSVRALVYHQMDLYVNGTITSLITRKRITSWSLISAFALHCWRREHDGIEGYLQEELDKLHPIDIYDANLVAGEPDGELLLILYREEAFAGLQQHAPEPQLQ</sequence>
<keyword evidence="1" id="KW-0064">Aspartyl protease</keyword>
<dbReference type="InterPro" id="IPR016138">
    <property type="entry name" value="Ribosome_inactivat_prot_sub1"/>
</dbReference>
<dbReference type="InterPro" id="IPR025724">
    <property type="entry name" value="GAG-pre-integrase_dom"/>
</dbReference>
<name>Q2QPC5_ORYSJ</name>
<feature type="compositionally biased region" description="Low complexity" evidence="4">
    <location>
        <begin position="383"/>
        <end position="396"/>
    </location>
</feature>
<dbReference type="PROSITE" id="PS50994">
    <property type="entry name" value="INTEGRASE"/>
    <property type="match status" value="1"/>
</dbReference>
<dbReference type="InterPro" id="IPR001574">
    <property type="entry name" value="Ribosome_inactivat_prot"/>
</dbReference>
<dbReference type="GO" id="GO:0090729">
    <property type="term" value="F:toxin activity"/>
    <property type="evidence" value="ECO:0007669"/>
    <property type="project" value="UniProtKB-KW"/>
</dbReference>
<dbReference type="Pfam" id="PF13976">
    <property type="entry name" value="gag_pre-integrs"/>
    <property type="match status" value="1"/>
</dbReference>
<reference evidence="6" key="3">
    <citation type="submission" date="2006-01" db="EMBL/GenBank/DDBJ databases">
        <authorList>
            <person name="Buell R."/>
        </authorList>
    </citation>
    <scope>NUCLEOTIDE SEQUENCE</scope>
</reference>
<evidence type="ECO:0000256" key="3">
    <source>
        <dbReference type="SAM" id="Coils"/>
    </source>
</evidence>
<keyword evidence="2" id="KW-0611">Plant defense</keyword>
<dbReference type="GO" id="GO:0006952">
    <property type="term" value="P:defense response"/>
    <property type="evidence" value="ECO:0007669"/>
    <property type="project" value="UniProtKB-KW"/>
</dbReference>
<dbReference type="InterPro" id="IPR036041">
    <property type="entry name" value="Ribosome-inact_prot_sf"/>
</dbReference>
<dbReference type="InterPro" id="IPR036397">
    <property type="entry name" value="RNaseH_sf"/>
</dbReference>
<dbReference type="InterPro" id="IPR013103">
    <property type="entry name" value="RVT_2"/>
</dbReference>
<dbReference type="PANTHER" id="PTHR11439:SF515">
    <property type="entry name" value="GAG-POL POLYPROTEIN"/>
    <property type="match status" value="1"/>
</dbReference>
<reference evidence="6" key="1">
    <citation type="journal article" date="2005" name="BMC Biol.">
        <title>The sequence of rice chromosomes 11 and 12, rich in disease resistance genes and recent gene duplications.</title>
        <authorList>
            <consortium name="The rice chromosomes 11 and 12 sequencing consortia"/>
        </authorList>
    </citation>
    <scope>NUCLEOTIDE SEQUENCE [LARGE SCALE GENOMIC DNA]</scope>
</reference>
<keyword evidence="2" id="KW-0800">Toxin</keyword>
<dbReference type="Gene3D" id="3.40.420.10">
    <property type="entry name" value="Ricin (A subunit), domain 1"/>
    <property type="match status" value="1"/>
</dbReference>
<dbReference type="GO" id="GO:0004190">
    <property type="term" value="F:aspartic-type endopeptidase activity"/>
    <property type="evidence" value="ECO:0007669"/>
    <property type="project" value="UniProtKB-KW"/>
</dbReference>
<dbReference type="GO" id="GO:0003676">
    <property type="term" value="F:nucleic acid binding"/>
    <property type="evidence" value="ECO:0007669"/>
    <property type="project" value="InterPro"/>
</dbReference>
<feature type="compositionally biased region" description="Low complexity" evidence="4">
    <location>
        <begin position="857"/>
        <end position="869"/>
    </location>
</feature>
<dbReference type="Pfam" id="PF07727">
    <property type="entry name" value="RVT_2"/>
    <property type="match status" value="1"/>
</dbReference>
<feature type="domain" description="Integrase catalytic" evidence="5">
    <location>
        <begin position="557"/>
        <end position="737"/>
    </location>
</feature>
<dbReference type="Pfam" id="PF14223">
    <property type="entry name" value="Retrotran_gag_2"/>
    <property type="match status" value="1"/>
</dbReference>
<feature type="compositionally biased region" description="Polar residues" evidence="4">
    <location>
        <begin position="449"/>
        <end position="463"/>
    </location>
</feature>
<evidence type="ECO:0000259" key="5">
    <source>
        <dbReference type="PROSITE" id="PS50994"/>
    </source>
</evidence>
<feature type="region of interest" description="Disordered" evidence="4">
    <location>
        <begin position="1"/>
        <end position="26"/>
    </location>
</feature>
<dbReference type="SUPFAM" id="SSF56371">
    <property type="entry name" value="Ribosome inactivating proteins (RIP)"/>
    <property type="match status" value="1"/>
</dbReference>
<evidence type="ECO:0000256" key="1">
    <source>
        <dbReference type="ARBA" id="ARBA00022750"/>
    </source>
</evidence>
<comment type="catalytic activity">
    <reaction evidence="2">
        <text>Endohydrolysis of the N-glycosidic bond at one specific adenosine on the 28S rRNA.</text>
        <dbReference type="EC" id="3.2.2.22"/>
    </reaction>
</comment>
<feature type="region of interest" description="Disordered" evidence="4">
    <location>
        <begin position="832"/>
        <end position="916"/>
    </location>
</feature>
<dbReference type="PANTHER" id="PTHR11439">
    <property type="entry name" value="GAG-POL-RELATED RETROTRANSPOSON"/>
    <property type="match status" value="1"/>
</dbReference>
<keyword evidence="2" id="KW-0378">Hydrolase</keyword>
<dbReference type="InterPro" id="IPR012337">
    <property type="entry name" value="RNaseH-like_sf"/>
</dbReference>
<organism evidence="6">
    <name type="scientific">Oryza sativa subsp. japonica</name>
    <name type="common">Rice</name>
    <dbReference type="NCBI Taxonomy" id="39947"/>
    <lineage>
        <taxon>Eukaryota</taxon>
        <taxon>Viridiplantae</taxon>
        <taxon>Streptophyta</taxon>
        <taxon>Embryophyta</taxon>
        <taxon>Tracheophyta</taxon>
        <taxon>Spermatophyta</taxon>
        <taxon>Magnoliopsida</taxon>
        <taxon>Liliopsida</taxon>
        <taxon>Poales</taxon>
        <taxon>Poaceae</taxon>
        <taxon>BOP clade</taxon>
        <taxon>Oryzoideae</taxon>
        <taxon>Oryzeae</taxon>
        <taxon>Oryzinae</taxon>
        <taxon>Oryza</taxon>
        <taxon>Oryza sativa</taxon>
    </lineage>
</organism>
<proteinExistence type="inferred from homology"/>
<comment type="similarity">
    <text evidence="2">Belongs to the ribosome-inactivating protein family.</text>
</comment>
<evidence type="ECO:0000256" key="2">
    <source>
        <dbReference type="RuleBase" id="RU004915"/>
    </source>
</evidence>
<dbReference type="InterPro" id="IPR057670">
    <property type="entry name" value="SH3_retrovirus"/>
</dbReference>
<dbReference type="Gene3D" id="3.30.420.10">
    <property type="entry name" value="Ribonuclease H-like superfamily/Ribonuclease H"/>
    <property type="match status" value="1"/>
</dbReference>
<reference evidence="6" key="2">
    <citation type="submission" date="2005-04" db="EMBL/GenBank/DDBJ databases">
        <authorList>
            <person name="Buell C.R."/>
            <person name="Wing R.A."/>
            <person name="McCombie W.A."/>
            <person name="Ouyang S."/>
        </authorList>
    </citation>
    <scope>NUCLEOTIDE SEQUENCE</scope>
</reference>
<dbReference type="GO" id="GO:0030598">
    <property type="term" value="F:rRNA N-glycosylase activity"/>
    <property type="evidence" value="ECO:0007669"/>
    <property type="project" value="UniProtKB-EC"/>
</dbReference>
<feature type="region of interest" description="Disordered" evidence="4">
    <location>
        <begin position="344"/>
        <end position="435"/>
    </location>
</feature>
<dbReference type="CDD" id="cd09272">
    <property type="entry name" value="RNase_HI_RT_Ty1"/>
    <property type="match status" value="1"/>
</dbReference>
<dbReference type="EMBL" id="DP000011">
    <property type="protein sequence ID" value="ABA98822.1"/>
    <property type="molecule type" value="Genomic_DNA"/>
</dbReference>
<dbReference type="InterPro" id="IPR001584">
    <property type="entry name" value="Integrase_cat-core"/>
</dbReference>
<dbReference type="InterPro" id="IPR043502">
    <property type="entry name" value="DNA/RNA_pol_sf"/>
</dbReference>
<feature type="compositionally biased region" description="Basic and acidic residues" evidence="4">
    <location>
        <begin position="121"/>
        <end position="135"/>
    </location>
</feature>
<dbReference type="GO" id="GO:0017148">
    <property type="term" value="P:negative regulation of translation"/>
    <property type="evidence" value="ECO:0007669"/>
    <property type="project" value="UniProtKB-KW"/>
</dbReference>
<dbReference type="Pfam" id="PF25597">
    <property type="entry name" value="SH3_retrovirus"/>
    <property type="match status" value="1"/>
</dbReference>
<dbReference type="InterPro" id="IPR054722">
    <property type="entry name" value="PolX-like_BBD"/>
</dbReference>
<feature type="compositionally biased region" description="Low complexity" evidence="4">
    <location>
        <begin position="876"/>
        <end position="896"/>
    </location>
</feature>
<keyword evidence="3" id="KW-0175">Coiled coil</keyword>
<dbReference type="Pfam" id="PF00161">
    <property type="entry name" value="RIP"/>
    <property type="match status" value="1"/>
</dbReference>
<dbReference type="GO" id="GO:0015074">
    <property type="term" value="P:DNA integration"/>
    <property type="evidence" value="ECO:0007669"/>
    <property type="project" value="InterPro"/>
</dbReference>
<accession>Q2QPC5</accession>
<evidence type="ECO:0000256" key="4">
    <source>
        <dbReference type="SAM" id="MobiDB-lite"/>
    </source>
</evidence>
<feature type="region of interest" description="Disordered" evidence="4">
    <location>
        <begin position="112"/>
        <end position="162"/>
    </location>
</feature>
<feature type="compositionally biased region" description="Low complexity" evidence="4">
    <location>
        <begin position="836"/>
        <end position="845"/>
    </location>
</feature>
<feature type="compositionally biased region" description="Low complexity" evidence="4">
    <location>
        <begin position="9"/>
        <end position="23"/>
    </location>
</feature>
<keyword evidence="1" id="KW-0645">Protease</keyword>
<evidence type="ECO:0000313" key="6">
    <source>
        <dbReference type="EMBL" id="ABA98822.1"/>
    </source>
</evidence>
<dbReference type="SUPFAM" id="SSF56672">
    <property type="entry name" value="DNA/RNA polymerases"/>
    <property type="match status" value="1"/>
</dbReference>
<feature type="region of interest" description="Disordered" evidence="4">
    <location>
        <begin position="449"/>
        <end position="468"/>
    </location>
</feature>
<feature type="compositionally biased region" description="Basic and acidic residues" evidence="4">
    <location>
        <begin position="344"/>
        <end position="356"/>
    </location>
</feature>
<dbReference type="SUPFAM" id="SSF53098">
    <property type="entry name" value="Ribonuclease H-like"/>
    <property type="match status" value="1"/>
</dbReference>
<feature type="compositionally biased region" description="Pro residues" evidence="4">
    <location>
        <begin position="846"/>
        <end position="856"/>
    </location>
</feature>
<keyword evidence="2" id="KW-0652">Protein synthesis inhibitor</keyword>